<organism evidence="2 3">
    <name type="scientific">Basilea psittacipulmonis DSM 24701</name>
    <dbReference type="NCBI Taxonomy" id="1072685"/>
    <lineage>
        <taxon>Bacteria</taxon>
        <taxon>Pseudomonadati</taxon>
        <taxon>Pseudomonadota</taxon>
        <taxon>Betaproteobacteria</taxon>
        <taxon>Burkholderiales</taxon>
        <taxon>Alcaligenaceae</taxon>
        <taxon>Basilea</taxon>
    </lineage>
</organism>
<dbReference type="eggNOG" id="ENOG5033BY9">
    <property type="taxonomic scope" value="Bacteria"/>
</dbReference>
<evidence type="ECO:0000256" key="1">
    <source>
        <dbReference type="SAM" id="Coils"/>
    </source>
</evidence>
<feature type="coiled-coil region" evidence="1">
    <location>
        <begin position="45"/>
        <end position="77"/>
    </location>
</feature>
<dbReference type="EMBL" id="CP009238">
    <property type="protein sequence ID" value="AIL32032.1"/>
    <property type="molecule type" value="Genomic_DNA"/>
</dbReference>
<dbReference type="Pfam" id="PF08895">
    <property type="entry name" value="DUF1840"/>
    <property type="match status" value="1"/>
</dbReference>
<reference evidence="2 3" key="1">
    <citation type="journal article" date="2014" name="BMC Genomics">
        <title>A genomic perspective on a new bacterial genus and species from the Alcaligenaceae family, Basilea psittacipulmonis.</title>
        <authorList>
            <person name="Whiteson K.L."/>
            <person name="Hernandez D."/>
            <person name="Lazarevic V."/>
            <person name="Gaia N."/>
            <person name="Farinelli L."/>
            <person name="Francois P."/>
            <person name="Pilo P."/>
            <person name="Frey J."/>
            <person name="Schrenzel J."/>
        </authorList>
    </citation>
    <scope>NUCLEOTIDE SEQUENCE [LARGE SCALE GENOMIC DNA]</scope>
    <source>
        <strain evidence="2 3">DSM 24701</strain>
    </source>
</reference>
<accession>A0A077DF18</accession>
<sequence length="119" mass="14077">MLYCFRTPNVAEITMLGKHVQLLFKALNKPVESIPDQGAFPNEYMAEYIERIERAIAQDEDADNQKQYQELDEAKEEGEKIDVFEQGVSLKRRLWPILNMMKEALKHQEHITWEKVNPW</sequence>
<proteinExistence type="predicted"/>
<evidence type="ECO:0000313" key="3">
    <source>
        <dbReference type="Proteomes" id="UP000028945"/>
    </source>
</evidence>
<keyword evidence="3" id="KW-1185">Reference proteome</keyword>
<dbReference type="InterPro" id="IPR014991">
    <property type="entry name" value="DUF1840"/>
</dbReference>
<name>A0A077DF18_9BURK</name>
<gene>
    <name evidence="2" type="ORF">IX83_00655</name>
</gene>
<dbReference type="Proteomes" id="UP000028945">
    <property type="component" value="Chromosome"/>
</dbReference>
<dbReference type="OrthoDB" id="5296629at2"/>
<evidence type="ECO:0008006" key="4">
    <source>
        <dbReference type="Google" id="ProtNLM"/>
    </source>
</evidence>
<dbReference type="RefSeq" id="WP_038497985.1">
    <property type="nucleotide sequence ID" value="NZ_AFWK01000054.1"/>
</dbReference>
<protein>
    <recommendedName>
        <fullName evidence="4">DUF1840 domain-containing protein</fullName>
    </recommendedName>
</protein>
<dbReference type="HOGENOM" id="CLU_146690_0_0_4"/>
<keyword evidence="1" id="KW-0175">Coiled coil</keyword>
<evidence type="ECO:0000313" key="2">
    <source>
        <dbReference type="EMBL" id="AIL32032.1"/>
    </source>
</evidence>
<dbReference type="AlphaFoldDB" id="A0A077DF18"/>
<dbReference type="KEGG" id="bpsi:IX83_00655"/>